<dbReference type="AlphaFoldDB" id="A0A5Q2MNN3"/>
<evidence type="ECO:0000313" key="1">
    <source>
        <dbReference type="EMBL" id="QGG42916.1"/>
    </source>
</evidence>
<dbReference type="InterPro" id="IPR029044">
    <property type="entry name" value="Nucleotide-diphossugar_trans"/>
</dbReference>
<dbReference type="EMBL" id="CP045737">
    <property type="protein sequence ID" value="QGG42916.1"/>
    <property type="molecule type" value="Genomic_DNA"/>
</dbReference>
<evidence type="ECO:0000313" key="2">
    <source>
        <dbReference type="Proteomes" id="UP000392064"/>
    </source>
</evidence>
<reference evidence="1 2" key="1">
    <citation type="submission" date="2019-11" db="EMBL/GenBank/DDBJ databases">
        <authorList>
            <person name="Li J."/>
        </authorList>
    </citation>
    <scope>NUCLEOTIDE SEQUENCE [LARGE SCALE GENOMIC DNA]</scope>
    <source>
        <strain evidence="1 2">MF47</strain>
    </source>
</reference>
<dbReference type="Pfam" id="PF09837">
    <property type="entry name" value="DUF2064"/>
    <property type="match status" value="1"/>
</dbReference>
<dbReference type="Gene3D" id="3.90.550.10">
    <property type="entry name" value="Spore Coat Polysaccharide Biosynthesis Protein SpsA, Chain A"/>
    <property type="match status" value="1"/>
</dbReference>
<dbReference type="Proteomes" id="UP000392064">
    <property type="component" value="Chromosome"/>
</dbReference>
<gene>
    <name evidence="1" type="ORF">GEV26_16890</name>
</gene>
<proteinExistence type="predicted"/>
<dbReference type="PANTHER" id="PTHR36529">
    <property type="entry name" value="SLL1095 PROTEIN"/>
    <property type="match status" value="1"/>
</dbReference>
<protein>
    <submittedName>
        <fullName evidence="1">DUF2064 domain-containing protein</fullName>
    </submittedName>
</protein>
<accession>A0A5Q2MNN3</accession>
<dbReference type="KEGG" id="aef:GEV26_16890"/>
<dbReference type="PANTHER" id="PTHR36529:SF1">
    <property type="entry name" value="GLYCOSYLTRANSFERASE"/>
    <property type="match status" value="1"/>
</dbReference>
<keyword evidence="2" id="KW-1185">Reference proteome</keyword>
<dbReference type="SUPFAM" id="SSF53448">
    <property type="entry name" value="Nucleotide-diphospho-sugar transferases"/>
    <property type="match status" value="1"/>
</dbReference>
<organism evidence="1 2">
    <name type="scientific">Aeromicrobium yanjiei</name>
    <dbReference type="NCBI Taxonomy" id="2662028"/>
    <lineage>
        <taxon>Bacteria</taxon>
        <taxon>Bacillati</taxon>
        <taxon>Actinomycetota</taxon>
        <taxon>Actinomycetes</taxon>
        <taxon>Propionibacteriales</taxon>
        <taxon>Nocardioidaceae</taxon>
        <taxon>Aeromicrobium</taxon>
    </lineage>
</organism>
<dbReference type="InterPro" id="IPR018641">
    <property type="entry name" value="Trfase_1_rSAM/seldom-assoc"/>
</dbReference>
<name>A0A5Q2MNN3_9ACTN</name>
<dbReference type="RefSeq" id="WP_153654720.1">
    <property type="nucleotide sequence ID" value="NZ_CP045737.1"/>
</dbReference>
<sequence length="216" mass="22242">MSAPTLLVVAKAPVAGEAKTRIAETIGDEAAAAVAAAALLDTLTTASAVGWPLVVAMTGDLAAASAHDEVTAALAAATVVPQRGDSFAERLAHAHADADNGFGVVQVGMDTPQLTVADYLDAGRTVELGGRVIGPAEDGGWWLLGLPDPAAARALVDVPMSQDDTLELTQQALGGDWIRLRTVRDMDTWDDAVEIAREVPISRLADAVAQVESSRA</sequence>